<gene>
    <name evidence="2" type="ORF">NCTC13163_02246</name>
</gene>
<keyword evidence="1" id="KW-0472">Membrane</keyword>
<dbReference type="InterPro" id="IPR021324">
    <property type="entry name" value="DUF2929"/>
</dbReference>
<dbReference type="STRING" id="1397694.GCA_000702585_02734"/>
<reference evidence="2 3" key="1">
    <citation type="submission" date="2018-06" db="EMBL/GenBank/DDBJ databases">
        <authorList>
            <consortium name="Pathogen Informatics"/>
            <person name="Doyle S."/>
        </authorList>
    </citation>
    <scope>NUCLEOTIDE SEQUENCE [LARGE SCALE GENOMIC DNA]</scope>
    <source>
        <strain evidence="2 3">NCTC13163</strain>
    </source>
</reference>
<evidence type="ECO:0000313" key="3">
    <source>
        <dbReference type="Proteomes" id="UP000254060"/>
    </source>
</evidence>
<dbReference type="Proteomes" id="UP000254060">
    <property type="component" value="Unassembled WGS sequence"/>
</dbReference>
<organism evidence="2 3">
    <name type="scientific">Exiguobacterium aurantiacum</name>
    <dbReference type="NCBI Taxonomy" id="33987"/>
    <lineage>
        <taxon>Bacteria</taxon>
        <taxon>Bacillati</taxon>
        <taxon>Bacillota</taxon>
        <taxon>Bacilli</taxon>
        <taxon>Bacillales</taxon>
        <taxon>Bacillales Family XII. Incertae Sedis</taxon>
        <taxon>Exiguobacterium</taxon>
    </lineage>
</organism>
<keyword evidence="1" id="KW-1133">Transmembrane helix</keyword>
<proteinExistence type="predicted"/>
<protein>
    <submittedName>
        <fullName evidence="2">Protein of uncharacterized function (DUF2929)</fullName>
    </submittedName>
</protein>
<dbReference type="Pfam" id="PF11151">
    <property type="entry name" value="DUF2929"/>
    <property type="match status" value="1"/>
</dbReference>
<dbReference type="RefSeq" id="WP_024371847.1">
    <property type="nucleotide sequence ID" value="NZ_UGGP01000001.1"/>
</dbReference>
<name>A0A377FVS8_9BACL</name>
<dbReference type="EMBL" id="UGGP01000001">
    <property type="protein sequence ID" value="STO08868.1"/>
    <property type="molecule type" value="Genomic_DNA"/>
</dbReference>
<dbReference type="OrthoDB" id="2440739at2"/>
<keyword evidence="1" id="KW-0812">Transmembrane</keyword>
<accession>A0A377FVS8</accession>
<feature type="transmembrane region" description="Helical" evidence="1">
    <location>
        <begin position="29"/>
        <end position="48"/>
    </location>
</feature>
<dbReference type="AlphaFoldDB" id="A0A377FVS8"/>
<evidence type="ECO:0000256" key="1">
    <source>
        <dbReference type="SAM" id="Phobius"/>
    </source>
</evidence>
<evidence type="ECO:0000313" key="2">
    <source>
        <dbReference type="EMBL" id="STO08868.1"/>
    </source>
</evidence>
<sequence length="64" mass="7034">MRYLVTLFWAILLSNTAIFIISAVDGVPFNAMLATAFGVVITIFIVLLDTLNRDMGISDVAQEK</sequence>